<accession>A0A7U2F5K7</accession>
<evidence type="ECO:0000256" key="2">
    <source>
        <dbReference type="ARBA" id="ARBA00022692"/>
    </source>
</evidence>
<feature type="transmembrane region" description="Helical" evidence="6">
    <location>
        <begin position="218"/>
        <end position="239"/>
    </location>
</feature>
<sequence>MSDIPGTPPNLPLDSRSNALKIPIIVLVTFSSIFVLFRLVVSFRNRNFFLLTDHLLWTGHVLAIAGAACCYVMADYGGGKHIWDPVFKDPANLREYLRFLWFGQLLNLYGMALVKLSICAYIFMLNFSKGFRALILASVVVHIGLNFVFPTVILFGECTPYSKHWDALGTQPGSCWSTKPKVISGYMGAATNIATDLIYTITPLVYISRVQLNTRTVWGVRIVFLLGLITTTISALKLYEMKSLNSSPDPTYSSVNLSVYAIAEVFVGVFTACLPPLRKTFDGILRKVLPDGLMSSNNTKSRQSYALKAFSDPLNSASKPSKSEFTSDGDSDYAILEAETSRIHGSQDDIIKTTQVTVTVDDQASERQERDEWV</sequence>
<feature type="transmembrane region" description="Helical" evidence="6">
    <location>
        <begin position="134"/>
        <end position="155"/>
    </location>
</feature>
<organism evidence="8 9">
    <name type="scientific">Phaeosphaeria nodorum (strain SN15 / ATCC MYA-4574 / FGSC 10173)</name>
    <name type="common">Glume blotch fungus</name>
    <name type="synonym">Parastagonospora nodorum</name>
    <dbReference type="NCBI Taxonomy" id="321614"/>
    <lineage>
        <taxon>Eukaryota</taxon>
        <taxon>Fungi</taxon>
        <taxon>Dikarya</taxon>
        <taxon>Ascomycota</taxon>
        <taxon>Pezizomycotina</taxon>
        <taxon>Dothideomycetes</taxon>
        <taxon>Pleosporomycetidae</taxon>
        <taxon>Pleosporales</taxon>
        <taxon>Pleosporineae</taxon>
        <taxon>Phaeosphaeriaceae</taxon>
        <taxon>Parastagonospora</taxon>
    </lineage>
</organism>
<feature type="transmembrane region" description="Helical" evidence="6">
    <location>
        <begin position="20"/>
        <end position="43"/>
    </location>
</feature>
<evidence type="ECO:0000313" key="9">
    <source>
        <dbReference type="Proteomes" id="UP000663193"/>
    </source>
</evidence>
<evidence type="ECO:0000256" key="5">
    <source>
        <dbReference type="ARBA" id="ARBA00038359"/>
    </source>
</evidence>
<dbReference type="AlphaFoldDB" id="A0A7U2F5K7"/>
<dbReference type="InterPro" id="IPR052337">
    <property type="entry name" value="SAT4-like"/>
</dbReference>
<evidence type="ECO:0000313" key="8">
    <source>
        <dbReference type="EMBL" id="QRC99161.1"/>
    </source>
</evidence>
<evidence type="ECO:0000256" key="4">
    <source>
        <dbReference type="ARBA" id="ARBA00023136"/>
    </source>
</evidence>
<gene>
    <name evidence="8" type="ORF">JI435_064960</name>
</gene>
<comment type="similarity">
    <text evidence="5">Belongs to the SAT4 family.</text>
</comment>
<dbReference type="GO" id="GO:0016020">
    <property type="term" value="C:membrane"/>
    <property type="evidence" value="ECO:0007669"/>
    <property type="project" value="UniProtKB-SubCell"/>
</dbReference>
<dbReference type="OrthoDB" id="4682787at2759"/>
<dbReference type="InterPro" id="IPR049326">
    <property type="entry name" value="Rhodopsin_dom_fungi"/>
</dbReference>
<proteinExistence type="inferred from homology"/>
<feature type="transmembrane region" description="Helical" evidence="6">
    <location>
        <begin position="186"/>
        <end position="206"/>
    </location>
</feature>
<feature type="domain" description="Rhodopsin" evidence="7">
    <location>
        <begin position="38"/>
        <end position="281"/>
    </location>
</feature>
<evidence type="ECO:0000256" key="6">
    <source>
        <dbReference type="SAM" id="Phobius"/>
    </source>
</evidence>
<protein>
    <recommendedName>
        <fullName evidence="7">Rhodopsin domain-containing protein</fullName>
    </recommendedName>
</protein>
<evidence type="ECO:0000256" key="1">
    <source>
        <dbReference type="ARBA" id="ARBA00004141"/>
    </source>
</evidence>
<feature type="transmembrane region" description="Helical" evidence="6">
    <location>
        <begin position="259"/>
        <end position="277"/>
    </location>
</feature>
<keyword evidence="4 6" id="KW-0472">Membrane</keyword>
<keyword evidence="3 6" id="KW-1133">Transmembrane helix</keyword>
<name>A0A7U2F5K7_PHANO</name>
<dbReference type="PANTHER" id="PTHR33048:SF163">
    <property type="entry name" value="INTEGRAL MEMBRANE PROTEIN (AFU_ORTHOLOGUE AFUA_8G05510)"/>
    <property type="match status" value="1"/>
</dbReference>
<feature type="transmembrane region" description="Helical" evidence="6">
    <location>
        <begin position="106"/>
        <end position="127"/>
    </location>
</feature>
<keyword evidence="2 6" id="KW-0812">Transmembrane</keyword>
<comment type="subcellular location">
    <subcellularLocation>
        <location evidence="1">Membrane</location>
        <topology evidence="1">Multi-pass membrane protein</topology>
    </subcellularLocation>
</comment>
<feature type="transmembrane region" description="Helical" evidence="6">
    <location>
        <begin position="55"/>
        <end position="74"/>
    </location>
</feature>
<evidence type="ECO:0000259" key="7">
    <source>
        <dbReference type="Pfam" id="PF20684"/>
    </source>
</evidence>
<keyword evidence="9" id="KW-1185">Reference proteome</keyword>
<evidence type="ECO:0000256" key="3">
    <source>
        <dbReference type="ARBA" id="ARBA00022989"/>
    </source>
</evidence>
<reference evidence="9" key="1">
    <citation type="journal article" date="2021" name="BMC Genomics">
        <title>Chromosome-level genome assembly and manually-curated proteome of model necrotroph Parastagonospora nodorum Sn15 reveals a genome-wide trove of candidate effector homologs, and redundancy of virulence-related functions within an accessory chromosome.</title>
        <authorList>
            <person name="Bertazzoni S."/>
            <person name="Jones D.A.B."/>
            <person name="Phan H.T."/>
            <person name="Tan K.-C."/>
            <person name="Hane J.K."/>
        </authorList>
    </citation>
    <scope>NUCLEOTIDE SEQUENCE [LARGE SCALE GENOMIC DNA]</scope>
    <source>
        <strain evidence="9">SN15 / ATCC MYA-4574 / FGSC 10173)</strain>
    </source>
</reference>
<dbReference type="Proteomes" id="UP000663193">
    <property type="component" value="Chromosome 9"/>
</dbReference>
<dbReference type="VEuPathDB" id="FungiDB:JI435_064960"/>
<dbReference type="PANTHER" id="PTHR33048">
    <property type="entry name" value="PTH11-LIKE INTEGRAL MEMBRANE PROTEIN (AFU_ORTHOLOGUE AFUA_5G11245)"/>
    <property type="match status" value="1"/>
</dbReference>
<dbReference type="Pfam" id="PF20684">
    <property type="entry name" value="Fung_rhodopsin"/>
    <property type="match status" value="1"/>
</dbReference>
<dbReference type="EMBL" id="CP069031">
    <property type="protein sequence ID" value="QRC99161.1"/>
    <property type="molecule type" value="Genomic_DNA"/>
</dbReference>